<accession>A0A0B5ANC1</accession>
<dbReference type="SMART" id="SM00822">
    <property type="entry name" value="PKS_KR"/>
    <property type="match status" value="1"/>
</dbReference>
<evidence type="ECO:0000313" key="5">
    <source>
        <dbReference type="EMBL" id="AJD90033.1"/>
    </source>
</evidence>
<evidence type="ECO:0000259" key="4">
    <source>
        <dbReference type="SMART" id="SM00822"/>
    </source>
</evidence>
<evidence type="ECO:0000256" key="3">
    <source>
        <dbReference type="RuleBase" id="RU000363"/>
    </source>
</evidence>
<dbReference type="PANTHER" id="PTHR43975">
    <property type="entry name" value="ZGC:101858"/>
    <property type="match status" value="1"/>
</dbReference>
<dbReference type="SUPFAM" id="SSF51735">
    <property type="entry name" value="NAD(P)-binding Rossmann-fold domains"/>
    <property type="match status" value="1"/>
</dbReference>
<dbReference type="PROSITE" id="PS00061">
    <property type="entry name" value="ADH_SHORT"/>
    <property type="match status" value="1"/>
</dbReference>
<evidence type="ECO:0000256" key="2">
    <source>
        <dbReference type="ARBA" id="ARBA00023002"/>
    </source>
</evidence>
<feature type="domain" description="Ketoreductase" evidence="4">
    <location>
        <begin position="11"/>
        <end position="216"/>
    </location>
</feature>
<dbReference type="InterPro" id="IPR002347">
    <property type="entry name" value="SDR_fam"/>
</dbReference>
<dbReference type="STRING" id="1508404.JMA_07160"/>
<name>A0A0B5ANC1_9BACL</name>
<keyword evidence="2" id="KW-0560">Oxidoreductase</keyword>
<dbReference type="InterPro" id="IPR036291">
    <property type="entry name" value="NAD(P)-bd_dom_sf"/>
</dbReference>
<gene>
    <name evidence="5" type="ORF">JMA_07160</name>
</gene>
<dbReference type="GO" id="GO:0008206">
    <property type="term" value="P:bile acid metabolic process"/>
    <property type="evidence" value="ECO:0007669"/>
    <property type="project" value="UniProtKB-ARBA"/>
</dbReference>
<dbReference type="CDD" id="cd05233">
    <property type="entry name" value="SDR_c"/>
    <property type="match status" value="1"/>
</dbReference>
<dbReference type="HOGENOM" id="CLU_010194_1_2_9"/>
<dbReference type="EMBL" id="CP009416">
    <property type="protein sequence ID" value="AJD90033.1"/>
    <property type="molecule type" value="Genomic_DNA"/>
</dbReference>
<organism evidence="5 6">
    <name type="scientific">Jeotgalibacillus malaysiensis</name>
    <dbReference type="NCBI Taxonomy" id="1508404"/>
    <lineage>
        <taxon>Bacteria</taxon>
        <taxon>Bacillati</taxon>
        <taxon>Bacillota</taxon>
        <taxon>Bacilli</taxon>
        <taxon>Bacillales</taxon>
        <taxon>Caryophanaceae</taxon>
        <taxon>Jeotgalibacillus</taxon>
    </lineage>
</organism>
<dbReference type="FunFam" id="3.40.50.720:FF:000084">
    <property type="entry name" value="Short-chain dehydrogenase reductase"/>
    <property type="match status" value="1"/>
</dbReference>
<evidence type="ECO:0000256" key="1">
    <source>
        <dbReference type="ARBA" id="ARBA00006484"/>
    </source>
</evidence>
<sequence>MIFAQDGMKDQHILVTGATGGIGWHTVIEALKTGASVTAAGRNVDKLDDLKEECRKAGIDAKLLIVSADLNESEDRERLLQKAKDHAGPVTGLVNSAGISGGDTVEDLSEDDMRKVMELNYFSTVALTQLVYPEMKTSRSGAVVNVSSLSGLRATHGNTAYAASKFAIIAFTQAFAHEAAEHGVRVNAVCPGFVDTEMGRNAISKKGKRAGRSYEEQLKIVEEGLPSGRITQPEEVARTVLFLLSDAAENIIGESVKISGGAVMR</sequence>
<reference evidence="5 6" key="1">
    <citation type="submission" date="2014-08" db="EMBL/GenBank/DDBJ databases">
        <title>Complete genome of a marine bacteria Jeotgalibacillus malaysiensis.</title>
        <authorList>
            <person name="Yaakop A.S."/>
            <person name="Chan K.-G."/>
            <person name="Goh K.M."/>
        </authorList>
    </citation>
    <scope>NUCLEOTIDE SEQUENCE [LARGE SCALE GENOMIC DNA]</scope>
    <source>
        <strain evidence="5 6">D5</strain>
    </source>
</reference>
<dbReference type="GO" id="GO:0016491">
    <property type="term" value="F:oxidoreductase activity"/>
    <property type="evidence" value="ECO:0007669"/>
    <property type="project" value="UniProtKB-KW"/>
</dbReference>
<dbReference type="KEGG" id="jeo:JMA_07160"/>
<comment type="similarity">
    <text evidence="1 3">Belongs to the short-chain dehydrogenases/reductases (SDR) family.</text>
</comment>
<proteinExistence type="inferred from homology"/>
<evidence type="ECO:0000313" key="6">
    <source>
        <dbReference type="Proteomes" id="UP000031449"/>
    </source>
</evidence>
<dbReference type="OrthoDB" id="9803333at2"/>
<protein>
    <recommendedName>
        <fullName evidence="4">Ketoreductase domain-containing protein</fullName>
    </recommendedName>
</protein>
<dbReference type="InterPro" id="IPR057326">
    <property type="entry name" value="KR_dom"/>
</dbReference>
<dbReference type="AlphaFoldDB" id="A0A0B5ANC1"/>
<dbReference type="PANTHER" id="PTHR43975:SF2">
    <property type="entry name" value="EG:BACR7A4.14 PROTEIN-RELATED"/>
    <property type="match status" value="1"/>
</dbReference>
<dbReference type="PRINTS" id="PR00081">
    <property type="entry name" value="GDHRDH"/>
</dbReference>
<dbReference type="InterPro" id="IPR020904">
    <property type="entry name" value="Sc_DH/Rdtase_CS"/>
</dbReference>
<keyword evidence="6" id="KW-1185">Reference proteome</keyword>
<dbReference type="Pfam" id="PF00106">
    <property type="entry name" value="adh_short"/>
    <property type="match status" value="1"/>
</dbReference>
<dbReference type="PRINTS" id="PR00080">
    <property type="entry name" value="SDRFAMILY"/>
</dbReference>
<dbReference type="Proteomes" id="UP000031449">
    <property type="component" value="Chromosome"/>
</dbReference>
<dbReference type="Gene3D" id="3.40.50.720">
    <property type="entry name" value="NAD(P)-binding Rossmann-like Domain"/>
    <property type="match status" value="1"/>
</dbReference>
<dbReference type="BioCyc" id="JESP1508404:G14D9-9933-MONOMER"/>